<keyword evidence="1" id="KW-1133">Transmembrane helix</keyword>
<accession>A0A9P9JCW5</accession>
<comment type="caution">
    <text evidence="2">The sequence shown here is derived from an EMBL/GenBank/DDBJ whole genome shotgun (WGS) entry which is preliminary data.</text>
</comment>
<keyword evidence="1" id="KW-0812">Transmembrane</keyword>
<evidence type="ECO:0000313" key="3">
    <source>
        <dbReference type="Proteomes" id="UP000738349"/>
    </source>
</evidence>
<evidence type="ECO:0000256" key="1">
    <source>
        <dbReference type="SAM" id="Phobius"/>
    </source>
</evidence>
<protein>
    <submittedName>
        <fullName evidence="2">Uncharacterized protein</fullName>
    </submittedName>
</protein>
<name>A0A9P9JCW5_9HYPO</name>
<dbReference type="Proteomes" id="UP000738349">
    <property type="component" value="Unassembled WGS sequence"/>
</dbReference>
<dbReference type="EMBL" id="JAGMUV010000004">
    <property type="protein sequence ID" value="KAH7161829.1"/>
    <property type="molecule type" value="Genomic_DNA"/>
</dbReference>
<reference evidence="2" key="1">
    <citation type="journal article" date="2021" name="Nat. Commun.">
        <title>Genetic determinants of endophytism in the Arabidopsis root mycobiome.</title>
        <authorList>
            <person name="Mesny F."/>
            <person name="Miyauchi S."/>
            <person name="Thiergart T."/>
            <person name="Pickel B."/>
            <person name="Atanasova L."/>
            <person name="Karlsson M."/>
            <person name="Huettel B."/>
            <person name="Barry K.W."/>
            <person name="Haridas S."/>
            <person name="Chen C."/>
            <person name="Bauer D."/>
            <person name="Andreopoulos W."/>
            <person name="Pangilinan J."/>
            <person name="LaButti K."/>
            <person name="Riley R."/>
            <person name="Lipzen A."/>
            <person name="Clum A."/>
            <person name="Drula E."/>
            <person name="Henrissat B."/>
            <person name="Kohler A."/>
            <person name="Grigoriev I.V."/>
            <person name="Martin F.M."/>
            <person name="Hacquard S."/>
        </authorList>
    </citation>
    <scope>NUCLEOTIDE SEQUENCE</scope>
    <source>
        <strain evidence="2">MPI-CAGE-AT-0147</strain>
    </source>
</reference>
<sequence length="146" mass="16409">MLKSVWHHFCLLAALVVLTVVFLFMCRLSAFVQRLEPTPLRRTVLDLVIIRTAVYPVPGRRFCHVGSVVPVEGHVLDSHRCGSRYHTSHHPRTHTNITHTNPHLTHTLKEIEVVLDIPFPGSVKCRVALARVIPTRSTCRASNPSG</sequence>
<keyword evidence="3" id="KW-1185">Reference proteome</keyword>
<keyword evidence="1" id="KW-0472">Membrane</keyword>
<dbReference type="AlphaFoldDB" id="A0A9P9JCW5"/>
<organism evidence="2 3">
    <name type="scientific">Dactylonectria macrodidyma</name>
    <dbReference type="NCBI Taxonomy" id="307937"/>
    <lineage>
        <taxon>Eukaryota</taxon>
        <taxon>Fungi</taxon>
        <taxon>Dikarya</taxon>
        <taxon>Ascomycota</taxon>
        <taxon>Pezizomycotina</taxon>
        <taxon>Sordariomycetes</taxon>
        <taxon>Hypocreomycetidae</taxon>
        <taxon>Hypocreales</taxon>
        <taxon>Nectriaceae</taxon>
        <taxon>Dactylonectria</taxon>
    </lineage>
</organism>
<proteinExistence type="predicted"/>
<gene>
    <name evidence="2" type="ORF">EDB81DRAFT_353536</name>
</gene>
<evidence type="ECO:0000313" key="2">
    <source>
        <dbReference type="EMBL" id="KAH7161829.1"/>
    </source>
</evidence>
<feature type="transmembrane region" description="Helical" evidence="1">
    <location>
        <begin position="6"/>
        <end position="26"/>
    </location>
</feature>